<dbReference type="Proteomes" id="UP000095283">
    <property type="component" value="Unplaced"/>
</dbReference>
<dbReference type="AlphaFoldDB" id="A0A1I7X4G7"/>
<protein>
    <submittedName>
        <fullName evidence="2">Uncharacterized protein</fullName>
    </submittedName>
</protein>
<proteinExistence type="predicted"/>
<evidence type="ECO:0000313" key="2">
    <source>
        <dbReference type="WBParaSite" id="Hba_12493"/>
    </source>
</evidence>
<sequence length="53" mass="5696">MNSEASRHRITATNSASDTVNGLATARIAEETVVIAALTTLNEKSSIYLLKVY</sequence>
<name>A0A1I7X4G7_HETBA</name>
<organism evidence="1 2">
    <name type="scientific">Heterorhabditis bacteriophora</name>
    <name type="common">Entomopathogenic nematode worm</name>
    <dbReference type="NCBI Taxonomy" id="37862"/>
    <lineage>
        <taxon>Eukaryota</taxon>
        <taxon>Metazoa</taxon>
        <taxon>Ecdysozoa</taxon>
        <taxon>Nematoda</taxon>
        <taxon>Chromadorea</taxon>
        <taxon>Rhabditida</taxon>
        <taxon>Rhabditina</taxon>
        <taxon>Rhabditomorpha</taxon>
        <taxon>Strongyloidea</taxon>
        <taxon>Heterorhabditidae</taxon>
        <taxon>Heterorhabditis</taxon>
    </lineage>
</organism>
<evidence type="ECO:0000313" key="1">
    <source>
        <dbReference type="Proteomes" id="UP000095283"/>
    </source>
</evidence>
<keyword evidence="1" id="KW-1185">Reference proteome</keyword>
<accession>A0A1I7X4G7</accession>
<reference evidence="2" key="1">
    <citation type="submission" date="2016-11" db="UniProtKB">
        <authorList>
            <consortium name="WormBaseParasite"/>
        </authorList>
    </citation>
    <scope>IDENTIFICATION</scope>
</reference>
<dbReference type="WBParaSite" id="Hba_12493">
    <property type="protein sequence ID" value="Hba_12493"/>
    <property type="gene ID" value="Hba_12493"/>
</dbReference>